<evidence type="ECO:0000313" key="9">
    <source>
        <dbReference type="EMBL" id="QEV57826.1"/>
    </source>
</evidence>
<dbReference type="Proteomes" id="UP000326505">
    <property type="component" value="Chromosome"/>
</dbReference>
<evidence type="ECO:0000256" key="6">
    <source>
        <dbReference type="ARBA" id="ARBA00023033"/>
    </source>
</evidence>
<evidence type="ECO:0000256" key="7">
    <source>
        <dbReference type="RuleBase" id="RU000461"/>
    </source>
</evidence>
<evidence type="ECO:0000256" key="4">
    <source>
        <dbReference type="ARBA" id="ARBA00023002"/>
    </source>
</evidence>
<protein>
    <submittedName>
        <fullName evidence="9">Cytochrome P450</fullName>
    </submittedName>
</protein>
<dbReference type="PRINTS" id="PR00359">
    <property type="entry name" value="BP450"/>
</dbReference>
<dbReference type="Gene3D" id="1.10.630.10">
    <property type="entry name" value="Cytochrome P450"/>
    <property type="match status" value="1"/>
</dbReference>
<evidence type="ECO:0000313" key="11">
    <source>
        <dbReference type="Proteomes" id="UP000549009"/>
    </source>
</evidence>
<dbReference type="GO" id="GO:0005506">
    <property type="term" value="F:iron ion binding"/>
    <property type="evidence" value="ECO:0007669"/>
    <property type="project" value="InterPro"/>
</dbReference>
<dbReference type="InterPro" id="IPR017972">
    <property type="entry name" value="Cyt_P450_CS"/>
</dbReference>
<keyword evidence="11" id="KW-1185">Reference proteome</keyword>
<dbReference type="PRINTS" id="PR00385">
    <property type="entry name" value="P450"/>
</dbReference>
<dbReference type="PANTHER" id="PTHR46696:SF6">
    <property type="entry name" value="P450, PUTATIVE (EUROFUNG)-RELATED"/>
    <property type="match status" value="1"/>
</dbReference>
<dbReference type="InterPro" id="IPR002397">
    <property type="entry name" value="Cyt_P450_B"/>
</dbReference>
<keyword evidence="4 7" id="KW-0560">Oxidoreductase</keyword>
<proteinExistence type="inferred from homology"/>
<dbReference type="InterPro" id="IPR001128">
    <property type="entry name" value="Cyt_P450"/>
</dbReference>
<dbReference type="Proteomes" id="UP000549009">
    <property type="component" value="Unassembled WGS sequence"/>
</dbReference>
<name>A0A5P2X5H7_STRST</name>
<dbReference type="AlphaFoldDB" id="A0A5P2X5H7"/>
<comment type="similarity">
    <text evidence="1 7">Belongs to the cytochrome P450 family.</text>
</comment>
<dbReference type="OrthoDB" id="502624at2"/>
<dbReference type="KEGG" id="sspb:CP982_03105"/>
<evidence type="ECO:0000256" key="1">
    <source>
        <dbReference type="ARBA" id="ARBA00010617"/>
    </source>
</evidence>
<keyword evidence="6 7" id="KW-0503">Monooxygenase</keyword>
<reference evidence="9 10" key="1">
    <citation type="submission" date="2017-09" db="EMBL/GenBank/DDBJ databases">
        <authorList>
            <person name="Lee N."/>
            <person name="Cho B.-K."/>
        </authorList>
    </citation>
    <scope>NUCLEOTIDE SEQUENCE [LARGE SCALE GENOMIC DNA]</scope>
    <source>
        <strain evidence="9 10">ATCC 27465</strain>
    </source>
</reference>
<sequence length="409" mass="45512">MTNIAESTQQRFGEMSALFADPYPLYRHLRDEEPVKFSPELNAWVVSRYNDIKAVCGDPETFSSRGLTHPFDDPHPAVAEVLATGYPMVPIAISTDGEAHARFRHPYVQAMAQTRTKEFSSAVDCVVDRHLDRIVPLGKCDVIADLARPVTVEVILRFMGISAEHIEDASRWSRDLVSFLFAPAELDERLRQARNLVAFQHFIADEIEERRARPTSDVISVMVHEQLPDAEPLSMNEIVSALCGLVMAGHKTTIDTVGNGLAVLLAEPARWAQLCADPSTIETVVEEILRYDAPLQGLWRTTTRDTTLSGVSIPAGCRLFILFGSGNRDAEAFDSPDQVRIDRMPNRHLSFGHGAHFCIGAPLARAEVQKLLARLAERLPNLSLSPEFTGERHTPVLGFHGYTQLPVEW</sequence>
<organism evidence="9 10">
    <name type="scientific">Streptomyces spectabilis</name>
    <dbReference type="NCBI Taxonomy" id="68270"/>
    <lineage>
        <taxon>Bacteria</taxon>
        <taxon>Bacillati</taxon>
        <taxon>Actinomycetota</taxon>
        <taxon>Actinomycetes</taxon>
        <taxon>Kitasatosporales</taxon>
        <taxon>Streptomycetaceae</taxon>
        <taxon>Streptomyces</taxon>
    </lineage>
</organism>
<dbReference type="InterPro" id="IPR036396">
    <property type="entry name" value="Cyt_P450_sf"/>
</dbReference>
<dbReference type="EMBL" id="CP023690">
    <property type="protein sequence ID" value="QEV57826.1"/>
    <property type="molecule type" value="Genomic_DNA"/>
</dbReference>
<dbReference type="FunFam" id="1.10.630.10:FF:000018">
    <property type="entry name" value="Cytochrome P450 monooxygenase"/>
    <property type="match status" value="1"/>
</dbReference>
<evidence type="ECO:0000313" key="10">
    <source>
        <dbReference type="Proteomes" id="UP000326505"/>
    </source>
</evidence>
<keyword evidence="5 7" id="KW-0408">Iron</keyword>
<keyword evidence="3 7" id="KW-0479">Metal-binding</keyword>
<dbReference type="SUPFAM" id="SSF48264">
    <property type="entry name" value="Cytochrome P450"/>
    <property type="match status" value="1"/>
</dbReference>
<dbReference type="EMBL" id="JACHJD010000001">
    <property type="protein sequence ID" value="MBB5101008.1"/>
    <property type="molecule type" value="Genomic_DNA"/>
</dbReference>
<evidence type="ECO:0000313" key="8">
    <source>
        <dbReference type="EMBL" id="MBB5101008.1"/>
    </source>
</evidence>
<keyword evidence="2 7" id="KW-0349">Heme</keyword>
<dbReference type="GO" id="GO:0016705">
    <property type="term" value="F:oxidoreductase activity, acting on paired donors, with incorporation or reduction of molecular oxygen"/>
    <property type="evidence" value="ECO:0007669"/>
    <property type="project" value="InterPro"/>
</dbReference>
<dbReference type="GO" id="GO:0020037">
    <property type="term" value="F:heme binding"/>
    <property type="evidence" value="ECO:0007669"/>
    <property type="project" value="InterPro"/>
</dbReference>
<dbReference type="PROSITE" id="PS00086">
    <property type="entry name" value="CYTOCHROME_P450"/>
    <property type="match status" value="1"/>
</dbReference>
<dbReference type="GO" id="GO:0004497">
    <property type="term" value="F:monooxygenase activity"/>
    <property type="evidence" value="ECO:0007669"/>
    <property type="project" value="UniProtKB-KW"/>
</dbReference>
<dbReference type="PANTHER" id="PTHR46696">
    <property type="entry name" value="P450, PUTATIVE (EUROFUNG)-RELATED"/>
    <property type="match status" value="1"/>
</dbReference>
<dbReference type="Pfam" id="PF00067">
    <property type="entry name" value="p450"/>
    <property type="match status" value="1"/>
</dbReference>
<evidence type="ECO:0000256" key="2">
    <source>
        <dbReference type="ARBA" id="ARBA00022617"/>
    </source>
</evidence>
<accession>A0A5P2X5H7</accession>
<dbReference type="RefSeq" id="WP_150509031.1">
    <property type="nucleotide sequence ID" value="NZ_BMSQ01000003.1"/>
</dbReference>
<reference evidence="8 11" key="2">
    <citation type="submission" date="2020-08" db="EMBL/GenBank/DDBJ databases">
        <title>Genomic Encyclopedia of Type Strains, Phase III (KMG-III): the genomes of soil and plant-associated and newly described type strains.</title>
        <authorList>
            <person name="Whitman W."/>
        </authorList>
    </citation>
    <scope>NUCLEOTIDE SEQUENCE [LARGE SCALE GENOMIC DNA]</scope>
    <source>
        <strain evidence="8 11">CECT 3146</strain>
    </source>
</reference>
<evidence type="ECO:0000256" key="5">
    <source>
        <dbReference type="ARBA" id="ARBA00023004"/>
    </source>
</evidence>
<evidence type="ECO:0000256" key="3">
    <source>
        <dbReference type="ARBA" id="ARBA00022723"/>
    </source>
</evidence>
<gene>
    <name evidence="9" type="ORF">CP982_03105</name>
    <name evidence="8" type="ORF">FHS40_000061</name>
</gene>